<dbReference type="PANTHER" id="PTHR12015">
    <property type="entry name" value="SMALL INDUCIBLE CYTOKINE A"/>
    <property type="match status" value="1"/>
</dbReference>
<dbReference type="AlphaFoldDB" id="A0A5E4BJ42"/>
<reference evidence="9 10" key="1">
    <citation type="submission" date="2019-04" db="EMBL/GenBank/DDBJ databases">
        <authorList>
            <person name="Alioto T."/>
            <person name="Alioto T."/>
        </authorList>
    </citation>
    <scope>NUCLEOTIDE SEQUENCE [LARGE SCALE GENOMIC DNA]</scope>
</reference>
<proteinExistence type="inferred from homology"/>
<dbReference type="InterPro" id="IPR001811">
    <property type="entry name" value="Chemokine_IL8-like_dom"/>
</dbReference>
<keyword evidence="3 6" id="KW-0202">Cytokine</keyword>
<evidence type="ECO:0000256" key="6">
    <source>
        <dbReference type="RuleBase" id="RU361149"/>
    </source>
</evidence>
<dbReference type="InterPro" id="IPR018048">
    <property type="entry name" value="Chemokine_CXC_CS"/>
</dbReference>
<keyword evidence="5" id="KW-1015">Disulfide bond</keyword>
<sequence>MQIKGVQRTRESHSALEPQISAPLPRYEPALPRCALLSAMMSLRPSLSPRLPRPSRSLCALLALLLLLTPPAPLANAGPVAAVVRELRCVCLSTTPGVHPKMVTNLQVIAAGPQCSKVEVVASLKNGKEVCLDPEAPLIKKIVQKILDGGNKN</sequence>
<dbReference type="InterPro" id="IPR001089">
    <property type="entry name" value="Chemokine_CXC"/>
</dbReference>
<dbReference type="PANTHER" id="PTHR12015:SF201">
    <property type="entry name" value="C-X-C MOTIF CHEMOKINE 6"/>
    <property type="match status" value="1"/>
</dbReference>
<organism evidence="9 10">
    <name type="scientific">Marmota monax</name>
    <name type="common">Woodchuck</name>
    <dbReference type="NCBI Taxonomy" id="9995"/>
    <lineage>
        <taxon>Eukaryota</taxon>
        <taxon>Metazoa</taxon>
        <taxon>Chordata</taxon>
        <taxon>Craniata</taxon>
        <taxon>Vertebrata</taxon>
        <taxon>Euteleostomi</taxon>
        <taxon>Mammalia</taxon>
        <taxon>Eutheria</taxon>
        <taxon>Euarchontoglires</taxon>
        <taxon>Glires</taxon>
        <taxon>Rodentia</taxon>
        <taxon>Sciuromorpha</taxon>
        <taxon>Sciuridae</taxon>
        <taxon>Xerinae</taxon>
        <taxon>Marmotini</taxon>
        <taxon>Marmota</taxon>
    </lineage>
</organism>
<comment type="similarity">
    <text evidence="2 6">Belongs to the intercrine alpha (chemokine CxC) family.</text>
</comment>
<dbReference type="PROSITE" id="PS00471">
    <property type="entry name" value="SMALL_CYTOKINES_CXC"/>
    <property type="match status" value="1"/>
</dbReference>
<dbReference type="EMBL" id="CABDUW010000474">
    <property type="protein sequence ID" value="VTJ69723.1"/>
    <property type="molecule type" value="Genomic_DNA"/>
</dbReference>
<gene>
    <name evidence="8" type="ORF">GHT09_019440</name>
    <name evidence="9" type="ORF">MONAX_5E027919</name>
</gene>
<dbReference type="EMBL" id="WJEC01007662">
    <property type="protein sequence ID" value="KAF7469309.1"/>
    <property type="molecule type" value="Genomic_DNA"/>
</dbReference>
<evidence type="ECO:0000313" key="9">
    <source>
        <dbReference type="EMBL" id="VTJ69723.1"/>
    </source>
</evidence>
<evidence type="ECO:0000256" key="5">
    <source>
        <dbReference type="ARBA" id="ARBA00023157"/>
    </source>
</evidence>
<evidence type="ECO:0000313" key="10">
    <source>
        <dbReference type="Proteomes" id="UP000335636"/>
    </source>
</evidence>
<keyword evidence="4 6" id="KW-0964">Secreted</keyword>
<dbReference type="SUPFAM" id="SSF54117">
    <property type="entry name" value="Interleukin 8-like chemokines"/>
    <property type="match status" value="1"/>
</dbReference>
<dbReference type="GO" id="GO:0006952">
    <property type="term" value="P:defense response"/>
    <property type="evidence" value="ECO:0007669"/>
    <property type="project" value="InterPro"/>
</dbReference>
<dbReference type="InterPro" id="IPR033899">
    <property type="entry name" value="CXC_Chemokine_domain"/>
</dbReference>
<dbReference type="Proteomes" id="UP000335636">
    <property type="component" value="Unassembled WGS sequence"/>
</dbReference>
<dbReference type="GO" id="GO:0006955">
    <property type="term" value="P:immune response"/>
    <property type="evidence" value="ECO:0007669"/>
    <property type="project" value="InterPro"/>
</dbReference>
<dbReference type="Proteomes" id="UP000662637">
    <property type="component" value="Unassembled WGS sequence"/>
</dbReference>
<dbReference type="Pfam" id="PF00048">
    <property type="entry name" value="IL8"/>
    <property type="match status" value="1"/>
</dbReference>
<dbReference type="Gene3D" id="2.40.50.40">
    <property type="match status" value="1"/>
</dbReference>
<dbReference type="PRINTS" id="PR00436">
    <property type="entry name" value="INTERLEUKIN8"/>
</dbReference>
<dbReference type="InterPro" id="IPR039809">
    <property type="entry name" value="Chemokine_b/g/d"/>
</dbReference>
<evidence type="ECO:0000256" key="2">
    <source>
        <dbReference type="ARBA" id="ARBA00010665"/>
    </source>
</evidence>
<reference evidence="8" key="2">
    <citation type="submission" date="2020-08" db="EMBL/GenBank/DDBJ databases">
        <authorList>
            <person name="Shumante A."/>
            <person name="Zimin A.V."/>
            <person name="Puiu D."/>
            <person name="Salzberg S.L."/>
        </authorList>
    </citation>
    <scope>NUCLEOTIDE SEQUENCE</scope>
    <source>
        <strain evidence="8">WC2-LM</strain>
        <tissue evidence="8">Liver</tissue>
    </source>
</reference>
<comment type="subcellular location">
    <subcellularLocation>
        <location evidence="1 6">Secreted</location>
    </subcellularLocation>
</comment>
<evidence type="ECO:0000259" key="7">
    <source>
        <dbReference type="SMART" id="SM00199"/>
    </source>
</evidence>
<dbReference type="PRINTS" id="PR00437">
    <property type="entry name" value="SMALLCYTKCXC"/>
</dbReference>
<dbReference type="FunFam" id="2.40.50.40:FF:000004">
    <property type="entry name" value="C-X-C motif chemokine"/>
    <property type="match status" value="1"/>
</dbReference>
<keyword evidence="6" id="KW-0145">Chemotaxis</keyword>
<protein>
    <recommendedName>
        <fullName evidence="6">C-X-C motif chemokine</fullName>
    </recommendedName>
</protein>
<dbReference type="GO" id="GO:0005615">
    <property type="term" value="C:extracellular space"/>
    <property type="evidence" value="ECO:0007669"/>
    <property type="project" value="UniProtKB-UniRule"/>
</dbReference>
<evidence type="ECO:0000256" key="4">
    <source>
        <dbReference type="ARBA" id="ARBA00022525"/>
    </source>
</evidence>
<dbReference type="SMART" id="SM00199">
    <property type="entry name" value="SCY"/>
    <property type="match status" value="1"/>
</dbReference>
<dbReference type="GO" id="GO:0008009">
    <property type="term" value="F:chemokine activity"/>
    <property type="evidence" value="ECO:0007669"/>
    <property type="project" value="InterPro"/>
</dbReference>
<feature type="domain" description="Chemokine interleukin-8-like" evidence="7">
    <location>
        <begin position="86"/>
        <end position="146"/>
    </location>
</feature>
<keyword evidence="10" id="KW-1185">Reference proteome</keyword>
<dbReference type="CDD" id="cd00273">
    <property type="entry name" value="Chemokine_CXC"/>
    <property type="match status" value="1"/>
</dbReference>
<evidence type="ECO:0000256" key="1">
    <source>
        <dbReference type="ARBA" id="ARBA00004613"/>
    </source>
</evidence>
<accession>A0A5E4BJ42</accession>
<name>A0A5E4BJ42_MARMO</name>
<dbReference type="InterPro" id="IPR036048">
    <property type="entry name" value="Interleukin_8-like_sf"/>
</dbReference>
<evidence type="ECO:0000313" key="8">
    <source>
        <dbReference type="EMBL" id="KAF7469309.1"/>
    </source>
</evidence>
<evidence type="ECO:0000256" key="3">
    <source>
        <dbReference type="ARBA" id="ARBA00022514"/>
    </source>
</evidence>